<comment type="caution">
    <text evidence="2">The sequence shown here is derived from an EMBL/GenBank/DDBJ whole genome shotgun (WGS) entry which is preliminary data.</text>
</comment>
<dbReference type="PANTHER" id="PTHR43741:SF4">
    <property type="entry name" value="FMN-DEPENDENT NADH:QUINONE OXIDOREDUCTASE"/>
    <property type="match status" value="1"/>
</dbReference>
<dbReference type="NCBIfam" id="NF002370">
    <property type="entry name" value="PRK01355.1"/>
    <property type="match status" value="1"/>
</dbReference>
<evidence type="ECO:0000259" key="1">
    <source>
        <dbReference type="Pfam" id="PF02525"/>
    </source>
</evidence>
<dbReference type="EMBL" id="JAHMHH010000002">
    <property type="protein sequence ID" value="MBU4692423.1"/>
    <property type="molecule type" value="Genomic_DNA"/>
</dbReference>
<reference evidence="2" key="1">
    <citation type="submission" date="2021-06" db="EMBL/GenBank/DDBJ databases">
        <title>Novel Mycoplasma species detected in California sea lions (Zalophus californianus) from the USA.</title>
        <authorList>
            <person name="Volokhov D.V."/>
            <person name="Furtak V.A."/>
            <person name="Zagorodnyaya T.A."/>
        </authorList>
    </citation>
    <scope>NUCLEOTIDE SEQUENCE [LARGE SCALE GENOMIC DNA]</scope>
    <source>
        <strain evidence="2">CSL 5346</strain>
    </source>
</reference>
<organism evidence="2 3">
    <name type="scientific">Mycoplasma zalophi</name>
    <dbReference type="NCBI Taxonomy" id="191287"/>
    <lineage>
        <taxon>Bacteria</taxon>
        <taxon>Bacillati</taxon>
        <taxon>Mycoplasmatota</taxon>
        <taxon>Mollicutes</taxon>
        <taxon>Mycoplasmataceae</taxon>
        <taxon>Mycoplasma</taxon>
    </lineage>
</organism>
<feature type="domain" description="Flavodoxin-like fold" evidence="1">
    <location>
        <begin position="2"/>
        <end position="177"/>
    </location>
</feature>
<sequence length="193" mass="21497">MKKALFVDGSFFTNENSYTTALMNEFHEIMGKPERINLSDSVFNKTHLSQTNISTYWNEVGAVELINKLKEIDVLVLSSTVVNYTTPTSVKNFIDAIAVADLTFSYKQSKDGNPVGLLNNLNVVLVTSQGSPQTENTESLQVQWLRSVFKFVGAKSINFIQVNGTKVPPLANGDTKAYAKTRTDEFKKLIESF</sequence>
<dbReference type="RefSeq" id="WP_216488997.1">
    <property type="nucleotide sequence ID" value="NZ_JAHMHH010000002.1"/>
</dbReference>
<accession>A0ABS6DQK1</accession>
<protein>
    <submittedName>
        <fullName evidence="2">FMN-dependent NADH-azoreductase</fullName>
    </submittedName>
</protein>
<evidence type="ECO:0000313" key="2">
    <source>
        <dbReference type="EMBL" id="MBU4692423.1"/>
    </source>
</evidence>
<dbReference type="InterPro" id="IPR003680">
    <property type="entry name" value="Flavodoxin_fold"/>
</dbReference>
<dbReference type="Proteomes" id="UP000718793">
    <property type="component" value="Unassembled WGS sequence"/>
</dbReference>
<keyword evidence="3" id="KW-1185">Reference proteome</keyword>
<gene>
    <name evidence="2" type="ORF">KQ875_02300</name>
</gene>
<dbReference type="InterPro" id="IPR050104">
    <property type="entry name" value="FMN-dep_NADH:Q_OxRdtase_AzoR1"/>
</dbReference>
<evidence type="ECO:0000313" key="3">
    <source>
        <dbReference type="Proteomes" id="UP000718793"/>
    </source>
</evidence>
<dbReference type="PANTHER" id="PTHR43741">
    <property type="entry name" value="FMN-DEPENDENT NADH-AZOREDUCTASE 1"/>
    <property type="match status" value="1"/>
</dbReference>
<dbReference type="Pfam" id="PF02525">
    <property type="entry name" value="Flavodoxin_2"/>
    <property type="match status" value="1"/>
</dbReference>
<proteinExistence type="predicted"/>
<name>A0ABS6DQK1_9MOLU</name>